<proteinExistence type="predicted"/>
<feature type="domain" description="PLOD1-3-like GT" evidence="2">
    <location>
        <begin position="203"/>
        <end position="303"/>
    </location>
</feature>
<dbReference type="RefSeq" id="XP_002500118.1">
    <property type="nucleotide sequence ID" value="XM_002500072.1"/>
</dbReference>
<dbReference type="InParanoid" id="C1DY72"/>
<sequence length="505" mass="55957">MAERLEGQFGPEGASLLRSRLEPQEARTMTVTKQASAPVYLFLVGAVRAGPADEKNLSEMSIDPRPPALASRPASYSPLNEPSNPESFPQILFFSACVAGLVVGARPEFWTVERDVVPNGMGAALGGDVDDVLAFDDKWFPQGKTADEVKIDHASIGAENRKQEDFEPQSGFERWRGAPYWQHYTEMPVEYNLPRARMQAKDLVVATHTTDKDASKLFMASIHKHGLAASVSGVGTWWHSHEDKEIGLKASLLRLPADEDPLVILADSDDSMFTCDAEEMLSRFEELDADIVVGTETRCWPPEASHCGDGYKHLEEGVRAGMEVRSELGRVESSGDATHETKPTTRIWGDAGAIVGRRSALVKLLREFESFLEINPKYKADQGTGARWGAFYKSCKPFGVDTKAWREAVSARPPRAWIGYDDQMCLNRYLIERSKAKDVRVKLDRDGTLVHAVGGTSSQSYATDPKTGRPFWKATSKSPCVWHFNTPAAAEEMRPMIKEYPDAFV</sequence>
<gene>
    <name evidence="3" type="ORF">MICPUN_56038</name>
</gene>
<evidence type="ECO:0000313" key="3">
    <source>
        <dbReference type="EMBL" id="ACO61376.1"/>
    </source>
</evidence>
<dbReference type="STRING" id="296587.C1DY72"/>
<dbReference type="InterPro" id="IPR057589">
    <property type="entry name" value="GT_PLOD"/>
</dbReference>
<dbReference type="OrthoDB" id="69177at2759"/>
<feature type="region of interest" description="Disordered" evidence="1">
    <location>
        <begin position="55"/>
        <end position="82"/>
    </location>
</feature>
<keyword evidence="4" id="KW-1185">Reference proteome</keyword>
<organism evidence="3 4">
    <name type="scientific">Micromonas commoda (strain RCC299 / NOUM17 / CCMP2709)</name>
    <name type="common">Picoplanktonic green alga</name>
    <dbReference type="NCBI Taxonomy" id="296587"/>
    <lineage>
        <taxon>Eukaryota</taxon>
        <taxon>Viridiplantae</taxon>
        <taxon>Chlorophyta</taxon>
        <taxon>Mamiellophyceae</taxon>
        <taxon>Mamiellales</taxon>
        <taxon>Mamiellaceae</taxon>
        <taxon>Micromonas</taxon>
    </lineage>
</organism>
<dbReference type="Proteomes" id="UP000002009">
    <property type="component" value="Chromosome 2"/>
</dbReference>
<protein>
    <recommendedName>
        <fullName evidence="2">PLOD1-3-like GT domain-containing protein</fullName>
    </recommendedName>
</protein>
<dbReference type="AlphaFoldDB" id="C1DY72"/>
<dbReference type="CDD" id="cd22997">
    <property type="entry name" value="GT_LH"/>
    <property type="match status" value="1"/>
</dbReference>
<evidence type="ECO:0000259" key="2">
    <source>
        <dbReference type="Pfam" id="PF25342"/>
    </source>
</evidence>
<name>C1DY72_MICCC</name>
<dbReference type="KEGG" id="mis:MICPUN_56038"/>
<dbReference type="Pfam" id="PF25342">
    <property type="entry name" value="GT_PLOD"/>
    <property type="match status" value="1"/>
</dbReference>
<dbReference type="GeneID" id="8241311"/>
<evidence type="ECO:0000256" key="1">
    <source>
        <dbReference type="SAM" id="MobiDB-lite"/>
    </source>
</evidence>
<accession>C1DY72</accession>
<evidence type="ECO:0000313" key="4">
    <source>
        <dbReference type="Proteomes" id="UP000002009"/>
    </source>
</evidence>
<dbReference type="EMBL" id="CP001323">
    <property type="protein sequence ID" value="ACO61376.1"/>
    <property type="molecule type" value="Genomic_DNA"/>
</dbReference>
<reference evidence="3 4" key="1">
    <citation type="journal article" date="2009" name="Science">
        <title>Green evolution and dynamic adaptations revealed by genomes of the marine picoeukaryotes Micromonas.</title>
        <authorList>
            <person name="Worden A.Z."/>
            <person name="Lee J.H."/>
            <person name="Mock T."/>
            <person name="Rouze P."/>
            <person name="Simmons M.P."/>
            <person name="Aerts A.L."/>
            <person name="Allen A.E."/>
            <person name="Cuvelier M.L."/>
            <person name="Derelle E."/>
            <person name="Everett M.V."/>
            <person name="Foulon E."/>
            <person name="Grimwood J."/>
            <person name="Gundlach H."/>
            <person name="Henrissat B."/>
            <person name="Napoli C."/>
            <person name="McDonald S.M."/>
            <person name="Parker M.S."/>
            <person name="Rombauts S."/>
            <person name="Salamov A."/>
            <person name="Von Dassow P."/>
            <person name="Badger J.H."/>
            <person name="Coutinho P.M."/>
            <person name="Demir E."/>
            <person name="Dubchak I."/>
            <person name="Gentemann C."/>
            <person name="Eikrem W."/>
            <person name="Gready J.E."/>
            <person name="John U."/>
            <person name="Lanier W."/>
            <person name="Lindquist E.A."/>
            <person name="Lucas S."/>
            <person name="Mayer K.F."/>
            <person name="Moreau H."/>
            <person name="Not F."/>
            <person name="Otillar R."/>
            <person name="Panaud O."/>
            <person name="Pangilinan J."/>
            <person name="Paulsen I."/>
            <person name="Piegu B."/>
            <person name="Poliakov A."/>
            <person name="Robbens S."/>
            <person name="Schmutz J."/>
            <person name="Toulza E."/>
            <person name="Wyss T."/>
            <person name="Zelensky A."/>
            <person name="Zhou K."/>
            <person name="Armbrust E.V."/>
            <person name="Bhattacharya D."/>
            <person name="Goodenough U.W."/>
            <person name="Van de Peer Y."/>
            <person name="Grigoriev I.V."/>
        </authorList>
    </citation>
    <scope>NUCLEOTIDE SEQUENCE [LARGE SCALE GENOMIC DNA]</scope>
    <source>
        <strain evidence="4">RCC299 / NOUM17</strain>
    </source>
</reference>
<feature type="compositionally biased region" description="Low complexity" evidence="1">
    <location>
        <begin position="68"/>
        <end position="79"/>
    </location>
</feature>